<dbReference type="AlphaFoldDB" id="A0A915HYH1"/>
<evidence type="ECO:0000313" key="2">
    <source>
        <dbReference type="WBParaSite" id="nRc.2.0.1.t06617-RA"/>
    </source>
</evidence>
<organism evidence="1 2">
    <name type="scientific">Romanomermis culicivorax</name>
    <name type="common">Nematode worm</name>
    <dbReference type="NCBI Taxonomy" id="13658"/>
    <lineage>
        <taxon>Eukaryota</taxon>
        <taxon>Metazoa</taxon>
        <taxon>Ecdysozoa</taxon>
        <taxon>Nematoda</taxon>
        <taxon>Enoplea</taxon>
        <taxon>Dorylaimia</taxon>
        <taxon>Mermithida</taxon>
        <taxon>Mermithoidea</taxon>
        <taxon>Mermithidae</taxon>
        <taxon>Romanomermis</taxon>
    </lineage>
</organism>
<name>A0A915HYH1_ROMCU</name>
<sequence>MTVARISIRSGYNLLDTTQTFLIILTSGEKNWLRSPKIAIENLHTQGSRDLLVECRIVETG</sequence>
<dbReference type="WBParaSite" id="nRc.2.0.1.t06617-RA">
    <property type="protein sequence ID" value="nRc.2.0.1.t06617-RA"/>
    <property type="gene ID" value="nRc.2.0.1.g06617"/>
</dbReference>
<accession>A0A915HYH1</accession>
<proteinExistence type="predicted"/>
<reference evidence="2" key="1">
    <citation type="submission" date="2022-11" db="UniProtKB">
        <authorList>
            <consortium name="WormBaseParasite"/>
        </authorList>
    </citation>
    <scope>IDENTIFICATION</scope>
</reference>
<evidence type="ECO:0000313" key="1">
    <source>
        <dbReference type="Proteomes" id="UP000887565"/>
    </source>
</evidence>
<keyword evidence="1" id="KW-1185">Reference proteome</keyword>
<protein>
    <submittedName>
        <fullName evidence="2">Uncharacterized protein</fullName>
    </submittedName>
</protein>
<dbReference type="Proteomes" id="UP000887565">
    <property type="component" value="Unplaced"/>
</dbReference>